<name>A0A9P6L2X6_9AGAM</name>
<dbReference type="GO" id="GO:0008270">
    <property type="term" value="F:zinc ion binding"/>
    <property type="evidence" value="ECO:0007669"/>
    <property type="project" value="UniProtKB-KW"/>
</dbReference>
<dbReference type="PANTHER" id="PTHR46395">
    <property type="entry name" value="ADP-RIBOSYLATION FACTOR GTPASE-ACTIVATING PROTEIN 1"/>
    <property type="match status" value="1"/>
</dbReference>
<feature type="compositionally biased region" description="Gly residues" evidence="6">
    <location>
        <begin position="332"/>
        <end position="341"/>
    </location>
</feature>
<feature type="compositionally biased region" description="Basic and acidic residues" evidence="6">
    <location>
        <begin position="397"/>
        <end position="408"/>
    </location>
</feature>
<proteinExistence type="predicted"/>
<dbReference type="PRINTS" id="PR00405">
    <property type="entry name" value="REVINTRACTNG"/>
</dbReference>
<dbReference type="GO" id="GO:0005096">
    <property type="term" value="F:GTPase activator activity"/>
    <property type="evidence" value="ECO:0007669"/>
    <property type="project" value="UniProtKB-KW"/>
</dbReference>
<keyword evidence="4" id="KW-0862">Zinc</keyword>
<keyword evidence="2" id="KW-0479">Metal-binding</keyword>
<reference evidence="8" key="1">
    <citation type="journal article" date="2020" name="Nat. Commun.">
        <title>Large-scale genome sequencing of mycorrhizal fungi provides insights into the early evolution of symbiotic traits.</title>
        <authorList>
            <person name="Miyauchi S."/>
            <person name="Kiss E."/>
            <person name="Kuo A."/>
            <person name="Drula E."/>
            <person name="Kohler A."/>
            <person name="Sanchez-Garcia M."/>
            <person name="Morin E."/>
            <person name="Andreopoulos B."/>
            <person name="Barry K.W."/>
            <person name="Bonito G."/>
            <person name="Buee M."/>
            <person name="Carver A."/>
            <person name="Chen C."/>
            <person name="Cichocki N."/>
            <person name="Clum A."/>
            <person name="Culley D."/>
            <person name="Crous P.W."/>
            <person name="Fauchery L."/>
            <person name="Girlanda M."/>
            <person name="Hayes R.D."/>
            <person name="Keri Z."/>
            <person name="LaButti K."/>
            <person name="Lipzen A."/>
            <person name="Lombard V."/>
            <person name="Magnuson J."/>
            <person name="Maillard F."/>
            <person name="Murat C."/>
            <person name="Nolan M."/>
            <person name="Ohm R.A."/>
            <person name="Pangilinan J."/>
            <person name="Pereira M.F."/>
            <person name="Perotto S."/>
            <person name="Peter M."/>
            <person name="Pfister S."/>
            <person name="Riley R."/>
            <person name="Sitrit Y."/>
            <person name="Stielow J.B."/>
            <person name="Szollosi G."/>
            <person name="Zifcakova L."/>
            <person name="Stursova M."/>
            <person name="Spatafora J.W."/>
            <person name="Tedersoo L."/>
            <person name="Vaario L.M."/>
            <person name="Yamada A."/>
            <person name="Yan M."/>
            <person name="Wang P."/>
            <person name="Xu J."/>
            <person name="Bruns T."/>
            <person name="Baldrian P."/>
            <person name="Vilgalys R."/>
            <person name="Dunand C."/>
            <person name="Henrissat B."/>
            <person name="Grigoriev I.V."/>
            <person name="Hibbett D."/>
            <person name="Nagy L.G."/>
            <person name="Martin F.M."/>
        </authorList>
    </citation>
    <scope>NUCLEOTIDE SEQUENCE</scope>
    <source>
        <strain evidence="8">UH-Tt-Lm1</strain>
    </source>
</reference>
<feature type="domain" description="Arf-GAP" evidence="7">
    <location>
        <begin position="7"/>
        <end position="122"/>
    </location>
</feature>
<dbReference type="PANTHER" id="PTHR46395:SF1">
    <property type="entry name" value="ADP-RIBOSYLATION FACTOR GTPASE-ACTIVATING PROTEIN 1"/>
    <property type="match status" value="1"/>
</dbReference>
<dbReference type="SUPFAM" id="SSF57863">
    <property type="entry name" value="ArfGap/RecO-like zinc finger"/>
    <property type="match status" value="1"/>
</dbReference>
<evidence type="ECO:0000313" key="8">
    <source>
        <dbReference type="EMBL" id="KAF9780269.1"/>
    </source>
</evidence>
<evidence type="ECO:0000256" key="3">
    <source>
        <dbReference type="ARBA" id="ARBA00022771"/>
    </source>
</evidence>
<keyword evidence="3 5" id="KW-0863">Zinc-finger</keyword>
<dbReference type="SMART" id="SM00105">
    <property type="entry name" value="ArfGap"/>
    <property type="match status" value="1"/>
</dbReference>
<dbReference type="EMBL" id="WIUZ02000017">
    <property type="protein sequence ID" value="KAF9780269.1"/>
    <property type="molecule type" value="Genomic_DNA"/>
</dbReference>
<feature type="region of interest" description="Disordered" evidence="6">
    <location>
        <begin position="125"/>
        <end position="183"/>
    </location>
</feature>
<dbReference type="InterPro" id="IPR038508">
    <property type="entry name" value="ArfGAP_dom_sf"/>
</dbReference>
<organism evidence="8 9">
    <name type="scientific">Thelephora terrestris</name>
    <dbReference type="NCBI Taxonomy" id="56493"/>
    <lineage>
        <taxon>Eukaryota</taxon>
        <taxon>Fungi</taxon>
        <taxon>Dikarya</taxon>
        <taxon>Basidiomycota</taxon>
        <taxon>Agaricomycotina</taxon>
        <taxon>Agaricomycetes</taxon>
        <taxon>Thelephorales</taxon>
        <taxon>Thelephoraceae</taxon>
        <taxon>Thelephora</taxon>
    </lineage>
</organism>
<dbReference type="Proteomes" id="UP000736335">
    <property type="component" value="Unassembled WGS sequence"/>
</dbReference>
<dbReference type="GO" id="GO:0032012">
    <property type="term" value="P:regulation of ARF protein signal transduction"/>
    <property type="evidence" value="ECO:0007669"/>
    <property type="project" value="TreeGrafter"/>
</dbReference>
<dbReference type="AlphaFoldDB" id="A0A9P6L2X6"/>
<dbReference type="OrthoDB" id="983479at2759"/>
<protein>
    <submittedName>
        <fullName evidence="8">ArfGap-domain-containing protein</fullName>
    </submittedName>
</protein>
<evidence type="ECO:0000256" key="5">
    <source>
        <dbReference type="PROSITE-ProRule" id="PRU00288"/>
    </source>
</evidence>
<dbReference type="InterPro" id="IPR037278">
    <property type="entry name" value="ARFGAP/RecO"/>
</dbReference>
<evidence type="ECO:0000256" key="2">
    <source>
        <dbReference type="ARBA" id="ARBA00022723"/>
    </source>
</evidence>
<evidence type="ECO:0000256" key="4">
    <source>
        <dbReference type="ARBA" id="ARBA00022833"/>
    </source>
</evidence>
<dbReference type="PROSITE" id="PS50115">
    <property type="entry name" value="ARFGAP"/>
    <property type="match status" value="1"/>
</dbReference>
<dbReference type="Pfam" id="PF01412">
    <property type="entry name" value="ArfGap"/>
    <property type="match status" value="1"/>
</dbReference>
<sequence>MDQAVAKKTLQELIRREGLKNKICADCSNPNPQWASLSFAIFLCLQCAGTHRGFGVHVSFVRSVSMDTWQEEQIKRMTLGGNGPFMSFMESYAPADQGGYKSGMSPHEKYHCWAATQYKSKLDADLAGKPWSPSTPPKGQVADTPSRPSSAQGLRKSRAGMRTNTRNEHSPSPGVSNSTNPDQKAANEHYFAGLGQANSLRPEDLPPSQGGRYQGFGSTPPPPQGSGSPSFQLSSRAVPTLSELQENPMGALSKGWSFFSSTVSGATRAVNETVIQPGLERATDPNLQASIRGYVSGAGKYAEDLGKTANNWSKNQLGVDVAERVTSTVRGISGGPEGQGYGSVSTQYSGETSGLYQDDDDLFKEYKDTSPTMTSDTHPLPAGSISSTSTSNVKPTPKKDDWDEWKEF</sequence>
<evidence type="ECO:0000256" key="6">
    <source>
        <dbReference type="SAM" id="MobiDB-lite"/>
    </source>
</evidence>
<reference evidence="8" key="2">
    <citation type="submission" date="2020-11" db="EMBL/GenBank/DDBJ databases">
        <authorList>
            <consortium name="DOE Joint Genome Institute"/>
            <person name="Kuo A."/>
            <person name="Miyauchi S."/>
            <person name="Kiss E."/>
            <person name="Drula E."/>
            <person name="Kohler A."/>
            <person name="Sanchez-Garcia M."/>
            <person name="Andreopoulos B."/>
            <person name="Barry K.W."/>
            <person name="Bonito G."/>
            <person name="Buee M."/>
            <person name="Carver A."/>
            <person name="Chen C."/>
            <person name="Cichocki N."/>
            <person name="Clum A."/>
            <person name="Culley D."/>
            <person name="Crous P.W."/>
            <person name="Fauchery L."/>
            <person name="Girlanda M."/>
            <person name="Hayes R."/>
            <person name="Keri Z."/>
            <person name="Labutti K."/>
            <person name="Lipzen A."/>
            <person name="Lombard V."/>
            <person name="Magnuson J."/>
            <person name="Maillard F."/>
            <person name="Morin E."/>
            <person name="Murat C."/>
            <person name="Nolan M."/>
            <person name="Ohm R."/>
            <person name="Pangilinan J."/>
            <person name="Pereira M."/>
            <person name="Perotto S."/>
            <person name="Peter M."/>
            <person name="Riley R."/>
            <person name="Sitrit Y."/>
            <person name="Stielow B."/>
            <person name="Szollosi G."/>
            <person name="Zifcakova L."/>
            <person name="Stursova M."/>
            <person name="Spatafora J.W."/>
            <person name="Tedersoo L."/>
            <person name="Vaario L.-M."/>
            <person name="Yamada A."/>
            <person name="Yan M."/>
            <person name="Wang P."/>
            <person name="Xu J."/>
            <person name="Bruns T."/>
            <person name="Baldrian P."/>
            <person name="Vilgalys R."/>
            <person name="Henrissat B."/>
            <person name="Grigoriev I.V."/>
            <person name="Hibbett D."/>
            <person name="Nagy L.G."/>
            <person name="Martin F.M."/>
        </authorList>
    </citation>
    <scope>NUCLEOTIDE SEQUENCE</scope>
    <source>
        <strain evidence="8">UH-Tt-Lm1</strain>
    </source>
</reference>
<keyword evidence="1" id="KW-0343">GTPase activation</keyword>
<feature type="region of interest" description="Disordered" evidence="6">
    <location>
        <begin position="330"/>
        <end position="408"/>
    </location>
</feature>
<keyword evidence="9" id="KW-1185">Reference proteome</keyword>
<evidence type="ECO:0000259" key="7">
    <source>
        <dbReference type="PROSITE" id="PS50115"/>
    </source>
</evidence>
<feature type="region of interest" description="Disordered" evidence="6">
    <location>
        <begin position="197"/>
        <end position="233"/>
    </location>
</feature>
<evidence type="ECO:0000313" key="9">
    <source>
        <dbReference type="Proteomes" id="UP000736335"/>
    </source>
</evidence>
<feature type="compositionally biased region" description="Polar residues" evidence="6">
    <location>
        <begin position="384"/>
        <end position="394"/>
    </location>
</feature>
<evidence type="ECO:0000256" key="1">
    <source>
        <dbReference type="ARBA" id="ARBA00022468"/>
    </source>
</evidence>
<dbReference type="InterPro" id="IPR001164">
    <property type="entry name" value="ArfGAP_dom"/>
</dbReference>
<accession>A0A9P6L2X6</accession>
<feature type="compositionally biased region" description="Polar residues" evidence="6">
    <location>
        <begin position="173"/>
        <end position="182"/>
    </location>
</feature>
<gene>
    <name evidence="8" type="ORF">BJ322DRAFT_1085571</name>
</gene>
<dbReference type="GO" id="GO:0030100">
    <property type="term" value="P:regulation of endocytosis"/>
    <property type="evidence" value="ECO:0007669"/>
    <property type="project" value="TreeGrafter"/>
</dbReference>
<dbReference type="GO" id="GO:0000139">
    <property type="term" value="C:Golgi membrane"/>
    <property type="evidence" value="ECO:0007669"/>
    <property type="project" value="TreeGrafter"/>
</dbReference>
<comment type="caution">
    <text evidence="8">The sequence shown here is derived from an EMBL/GenBank/DDBJ whole genome shotgun (WGS) entry which is preliminary data.</text>
</comment>
<dbReference type="Gene3D" id="1.10.220.150">
    <property type="entry name" value="Arf GTPase activating protein"/>
    <property type="match status" value="1"/>
</dbReference>
<dbReference type="CDD" id="cd08830">
    <property type="entry name" value="ArfGap_ArfGap1"/>
    <property type="match status" value="1"/>
</dbReference>
<feature type="compositionally biased region" description="Polar residues" evidence="6">
    <location>
        <begin position="342"/>
        <end position="355"/>
    </location>
</feature>